<dbReference type="AlphaFoldDB" id="A0A1I8NXA7"/>
<evidence type="ECO:0000256" key="4">
    <source>
        <dbReference type="SAM" id="MobiDB-lite"/>
    </source>
</evidence>
<dbReference type="GO" id="GO:0003677">
    <property type="term" value="F:DNA binding"/>
    <property type="evidence" value="ECO:0007669"/>
    <property type="project" value="UniProtKB-KW"/>
</dbReference>
<organism evidence="6 7">
    <name type="scientific">Stomoxys calcitrans</name>
    <name type="common">Stable fly</name>
    <name type="synonym">Conops calcitrans</name>
    <dbReference type="NCBI Taxonomy" id="35570"/>
    <lineage>
        <taxon>Eukaryota</taxon>
        <taxon>Metazoa</taxon>
        <taxon>Ecdysozoa</taxon>
        <taxon>Arthropoda</taxon>
        <taxon>Hexapoda</taxon>
        <taxon>Insecta</taxon>
        <taxon>Pterygota</taxon>
        <taxon>Neoptera</taxon>
        <taxon>Endopterygota</taxon>
        <taxon>Diptera</taxon>
        <taxon>Brachycera</taxon>
        <taxon>Muscomorpha</taxon>
        <taxon>Muscoidea</taxon>
        <taxon>Muscidae</taxon>
        <taxon>Stomoxys</taxon>
    </lineage>
</organism>
<evidence type="ECO:0000313" key="7">
    <source>
        <dbReference type="Proteomes" id="UP000095300"/>
    </source>
</evidence>
<keyword evidence="3" id="KW-0539">Nucleus</keyword>
<dbReference type="Pfam" id="PF04218">
    <property type="entry name" value="CENP-B_N"/>
    <property type="match status" value="1"/>
</dbReference>
<dbReference type="InterPro" id="IPR006600">
    <property type="entry name" value="HTH_CenpB_DNA-bd_dom"/>
</dbReference>
<evidence type="ECO:0000256" key="3">
    <source>
        <dbReference type="ARBA" id="ARBA00023242"/>
    </source>
</evidence>
<keyword evidence="2" id="KW-0238">DNA-binding</keyword>
<dbReference type="KEGG" id="scac:106091607"/>
<feature type="compositionally biased region" description="Basic and acidic residues" evidence="4">
    <location>
        <begin position="431"/>
        <end position="440"/>
    </location>
</feature>
<dbReference type="OrthoDB" id="9909311at2759"/>
<dbReference type="SUPFAM" id="SSF46689">
    <property type="entry name" value="Homeodomain-like"/>
    <property type="match status" value="1"/>
</dbReference>
<dbReference type="VEuPathDB" id="VectorBase:SCAU002843"/>
<dbReference type="Proteomes" id="UP000095300">
    <property type="component" value="Unassembled WGS sequence"/>
</dbReference>
<dbReference type="SMART" id="SM00674">
    <property type="entry name" value="CENPB"/>
    <property type="match status" value="2"/>
</dbReference>
<reference evidence="6" key="1">
    <citation type="submission" date="2020-05" db="UniProtKB">
        <authorList>
            <consortium name="EnsemblMetazoa"/>
        </authorList>
    </citation>
    <scope>IDENTIFICATION</scope>
    <source>
        <strain evidence="6">USDA</strain>
    </source>
</reference>
<evidence type="ECO:0000256" key="2">
    <source>
        <dbReference type="ARBA" id="ARBA00023125"/>
    </source>
</evidence>
<feature type="domain" description="HTH CENPB-type" evidence="5">
    <location>
        <begin position="210"/>
        <end position="283"/>
    </location>
</feature>
<protein>
    <recommendedName>
        <fullName evidence="5">HTH CENPB-type domain-containing protein</fullName>
    </recommendedName>
</protein>
<feature type="domain" description="HTH CENPB-type" evidence="5">
    <location>
        <begin position="87"/>
        <end position="159"/>
    </location>
</feature>
<evidence type="ECO:0000313" key="6">
    <source>
        <dbReference type="EnsemblMetazoa" id="SCAU002843-PA"/>
    </source>
</evidence>
<evidence type="ECO:0000256" key="1">
    <source>
        <dbReference type="ARBA" id="ARBA00004123"/>
    </source>
</evidence>
<name>A0A1I8NXA7_STOCA</name>
<dbReference type="InterPro" id="IPR007889">
    <property type="entry name" value="HTH_Psq"/>
</dbReference>
<dbReference type="Pfam" id="PF03221">
    <property type="entry name" value="HTH_Tnp_Tc5"/>
    <property type="match status" value="1"/>
</dbReference>
<sequence length="559" mass="65434">MAQDLDNNTDAYIDVDNTVITPSPQRVRNILTLNERIAAINAYNHRPMYTKVARMFNCSWEQIKNIISNRDAIMEFYEATKSQKDEQQMDLRQRKIKFLSECVYEFIQRVQYHLKLPITEELIRLQALEFHDFIKLDDFVPNKKWLNLFKATYNISLANKQISLSRVPPSSLDVRDIMAYCTKNKPTQIYSVHMKDLKQKYNSLDAKTAEYESRRVRKLNFLQKALNEYLQRAKFHHKSMQLDDVALQTVANEFNEILKVQDFYPTLAWIRDFRQRHNETATSQDGSTKRPLLSLDLKDILSYCSRMDNKTKACTITLTPKEPSTTGVHQMPMLPKLPVRPTDAKIKFLQNHIIYLEEEEDEEKDVKPVVSDMKTERVWHQEQSPPLKIRKIESINNDPVLQNELRQQHQQEKSVEENDLQTAYEQQMPIKTEREEDIKISELNAPSRPPSTERPSMSSTNENRIFLTPTVISHSSQALNKAIHHKPPALESPPANSRNCEEDLELPRQITSFKDALRLLKPLEEYAMLRENYRAIGLITQLEEVLKKDETKADEDFRA</sequence>
<comment type="subcellular location">
    <subcellularLocation>
        <location evidence="1">Nucleus</location>
    </subcellularLocation>
</comment>
<feature type="region of interest" description="Disordered" evidence="4">
    <location>
        <begin position="427"/>
        <end position="462"/>
    </location>
</feature>
<dbReference type="PROSITE" id="PS51253">
    <property type="entry name" value="HTH_CENPB"/>
    <property type="match status" value="2"/>
</dbReference>
<keyword evidence="7" id="KW-1185">Reference proteome</keyword>
<dbReference type="EnsemblMetazoa" id="SCAU002843-RA">
    <property type="protein sequence ID" value="SCAU002843-PA"/>
    <property type="gene ID" value="SCAU002843"/>
</dbReference>
<accession>A0A1I8NXA7</accession>
<dbReference type="GO" id="GO:0005634">
    <property type="term" value="C:nucleus"/>
    <property type="evidence" value="ECO:0007669"/>
    <property type="project" value="UniProtKB-SubCell"/>
</dbReference>
<dbReference type="InterPro" id="IPR009057">
    <property type="entry name" value="Homeodomain-like_sf"/>
</dbReference>
<proteinExistence type="predicted"/>
<gene>
    <name evidence="6" type="primary">106091607</name>
</gene>
<feature type="compositionally biased region" description="Polar residues" evidence="4">
    <location>
        <begin position="453"/>
        <end position="462"/>
    </location>
</feature>
<evidence type="ECO:0000259" key="5">
    <source>
        <dbReference type="PROSITE" id="PS51253"/>
    </source>
</evidence>